<evidence type="ECO:0000313" key="3">
    <source>
        <dbReference type="RefSeq" id="XP_033462969.1"/>
    </source>
</evidence>
<proteinExistence type="predicted"/>
<protein>
    <submittedName>
        <fullName evidence="3">Uncharacterized protein</fullName>
    </submittedName>
</protein>
<feature type="region of interest" description="Disordered" evidence="1">
    <location>
        <begin position="158"/>
        <end position="182"/>
    </location>
</feature>
<feature type="compositionally biased region" description="Basic and acidic residues" evidence="1">
    <location>
        <begin position="167"/>
        <end position="182"/>
    </location>
</feature>
<evidence type="ECO:0000313" key="2">
    <source>
        <dbReference type="Proteomes" id="UP000504637"/>
    </source>
</evidence>
<dbReference type="GeneID" id="54356637"/>
<reference evidence="3" key="2">
    <citation type="submission" date="2020-04" db="EMBL/GenBank/DDBJ databases">
        <authorList>
            <consortium name="NCBI Genome Project"/>
        </authorList>
    </citation>
    <scope>NUCLEOTIDE SEQUENCE</scope>
    <source>
        <strain evidence="3">CBS 342.82</strain>
    </source>
</reference>
<dbReference type="AlphaFoldDB" id="A0A6J3MDH6"/>
<dbReference type="RefSeq" id="XP_033462969.1">
    <property type="nucleotide sequence ID" value="XM_033598838.1"/>
</dbReference>
<feature type="compositionally biased region" description="Basic residues" evidence="1">
    <location>
        <begin position="1"/>
        <end position="11"/>
    </location>
</feature>
<feature type="region of interest" description="Disordered" evidence="1">
    <location>
        <begin position="1"/>
        <end position="102"/>
    </location>
</feature>
<accession>A0A6J3MDH6</accession>
<organism evidence="3">
    <name type="scientific">Dissoconium aciculare CBS 342.82</name>
    <dbReference type="NCBI Taxonomy" id="1314786"/>
    <lineage>
        <taxon>Eukaryota</taxon>
        <taxon>Fungi</taxon>
        <taxon>Dikarya</taxon>
        <taxon>Ascomycota</taxon>
        <taxon>Pezizomycotina</taxon>
        <taxon>Dothideomycetes</taxon>
        <taxon>Dothideomycetidae</taxon>
        <taxon>Mycosphaerellales</taxon>
        <taxon>Dissoconiaceae</taxon>
        <taxon>Dissoconium</taxon>
    </lineage>
</organism>
<evidence type="ECO:0000256" key="1">
    <source>
        <dbReference type="SAM" id="MobiDB-lite"/>
    </source>
</evidence>
<sequence>MEHKRRRRRRRTDIPRRSTRQLLFGDERGFSPLSASRAEEKMSLLVRSGPLEGRGVGGVTGASPPDHRSSRLHASDPPAEDLFDAAERGSETRSRLDEGEDEFLGEQGPLLVLLDLHDALLPPDEVAAGGVDAAVPAAAAGADGERGEVLAERQAREVVARGAADAAEGRGDERRRGGDARG</sequence>
<reference evidence="3" key="3">
    <citation type="submission" date="2025-08" db="UniProtKB">
        <authorList>
            <consortium name="RefSeq"/>
        </authorList>
    </citation>
    <scope>IDENTIFICATION</scope>
    <source>
        <strain evidence="3">CBS 342.82</strain>
    </source>
</reference>
<gene>
    <name evidence="3" type="ORF">K489DRAFT_102108</name>
</gene>
<keyword evidence="2" id="KW-1185">Reference proteome</keyword>
<feature type="compositionally biased region" description="Basic and acidic residues" evidence="1">
    <location>
        <begin position="85"/>
        <end position="97"/>
    </location>
</feature>
<reference evidence="3" key="1">
    <citation type="submission" date="2020-01" db="EMBL/GenBank/DDBJ databases">
        <authorList>
            <consortium name="DOE Joint Genome Institute"/>
            <person name="Haridas S."/>
            <person name="Albert R."/>
            <person name="Binder M."/>
            <person name="Bloem J."/>
            <person name="Labutti K."/>
            <person name="Salamov A."/>
            <person name="Andreopoulos B."/>
            <person name="Baker S.E."/>
            <person name="Barry K."/>
            <person name="Bills G."/>
            <person name="Bluhm B.H."/>
            <person name="Cannon C."/>
            <person name="Castanera R."/>
            <person name="Culley D.E."/>
            <person name="Daum C."/>
            <person name="Ezra D."/>
            <person name="Gonzalez J.B."/>
            <person name="Henrissat B."/>
            <person name="Kuo A."/>
            <person name="Liang C."/>
            <person name="Lipzen A."/>
            <person name="Lutzoni F."/>
            <person name="Magnuson J."/>
            <person name="Mondo S."/>
            <person name="Nolan M."/>
            <person name="Ohm R."/>
            <person name="Pangilinan J."/>
            <person name="Park H.-J."/>
            <person name="Ramirez L."/>
            <person name="Alfaro M."/>
            <person name="Sun H."/>
            <person name="Tritt A."/>
            <person name="Yoshinaga Y."/>
            <person name="Zwiers L.-H."/>
            <person name="Turgeon B.G."/>
            <person name="Goodwin S.B."/>
            <person name="Spatafora J.W."/>
            <person name="Crous P.W."/>
            <person name="Grigoriev I.V."/>
        </authorList>
    </citation>
    <scope>NUCLEOTIDE SEQUENCE</scope>
    <source>
        <strain evidence="3">CBS 342.82</strain>
    </source>
</reference>
<name>A0A6J3MDH6_9PEZI</name>
<dbReference type="Proteomes" id="UP000504637">
    <property type="component" value="Unplaced"/>
</dbReference>